<sequence>MGGTGKSKVIQSINAYFKHTLQCHTLLILAPTEIATTNICENISEIEYVIIDEISMIGQGLFARFHVFVKKLKAIEDSTLFARLNILFVSNFMQLPSVLDSALYIPNKITLISSILNLQNYNLIKNSSKCTKINIILTLHQLIIILLLIQQEEIFG</sequence>
<dbReference type="Gene3D" id="3.40.50.300">
    <property type="entry name" value="P-loop containing nucleotide triphosphate hydrolases"/>
    <property type="match status" value="1"/>
</dbReference>
<dbReference type="AlphaFoldDB" id="A0A9N9I6W0"/>
<gene>
    <name evidence="1" type="ORF">CPELLU_LOCUS13016</name>
</gene>
<name>A0A9N9I6W0_9GLOM</name>
<dbReference type="Proteomes" id="UP000789759">
    <property type="component" value="Unassembled WGS sequence"/>
</dbReference>
<dbReference type="OrthoDB" id="2325450at2759"/>
<dbReference type="InterPro" id="IPR027417">
    <property type="entry name" value="P-loop_NTPase"/>
</dbReference>
<evidence type="ECO:0000313" key="1">
    <source>
        <dbReference type="EMBL" id="CAG8723033.1"/>
    </source>
</evidence>
<evidence type="ECO:0000313" key="2">
    <source>
        <dbReference type="Proteomes" id="UP000789759"/>
    </source>
</evidence>
<protein>
    <submittedName>
        <fullName evidence="1">13410_t:CDS:1</fullName>
    </submittedName>
</protein>
<proteinExistence type="predicted"/>
<keyword evidence="2" id="KW-1185">Reference proteome</keyword>
<comment type="caution">
    <text evidence="1">The sequence shown here is derived from an EMBL/GenBank/DDBJ whole genome shotgun (WGS) entry which is preliminary data.</text>
</comment>
<accession>A0A9N9I6W0</accession>
<organism evidence="1 2">
    <name type="scientific">Cetraspora pellucida</name>
    <dbReference type="NCBI Taxonomy" id="1433469"/>
    <lineage>
        <taxon>Eukaryota</taxon>
        <taxon>Fungi</taxon>
        <taxon>Fungi incertae sedis</taxon>
        <taxon>Mucoromycota</taxon>
        <taxon>Glomeromycotina</taxon>
        <taxon>Glomeromycetes</taxon>
        <taxon>Diversisporales</taxon>
        <taxon>Gigasporaceae</taxon>
        <taxon>Cetraspora</taxon>
    </lineage>
</organism>
<dbReference type="PANTHER" id="PTHR47642">
    <property type="entry name" value="ATP-DEPENDENT DNA HELICASE"/>
    <property type="match status" value="1"/>
</dbReference>
<dbReference type="InterPro" id="IPR051055">
    <property type="entry name" value="PIF1_helicase"/>
</dbReference>
<reference evidence="1" key="1">
    <citation type="submission" date="2021-06" db="EMBL/GenBank/DDBJ databases">
        <authorList>
            <person name="Kallberg Y."/>
            <person name="Tangrot J."/>
            <person name="Rosling A."/>
        </authorList>
    </citation>
    <scope>NUCLEOTIDE SEQUENCE</scope>
    <source>
        <strain evidence="1">FL966</strain>
    </source>
</reference>
<dbReference type="SUPFAM" id="SSF52540">
    <property type="entry name" value="P-loop containing nucleoside triphosphate hydrolases"/>
    <property type="match status" value="1"/>
</dbReference>
<dbReference type="EMBL" id="CAJVQA010013269">
    <property type="protein sequence ID" value="CAG8723033.1"/>
    <property type="molecule type" value="Genomic_DNA"/>
</dbReference>